<organism evidence="1 2">
    <name type="scientific">Streptomyces natalensis ATCC 27448</name>
    <dbReference type="NCBI Taxonomy" id="1240678"/>
    <lineage>
        <taxon>Bacteria</taxon>
        <taxon>Bacillati</taxon>
        <taxon>Actinomycetota</taxon>
        <taxon>Actinomycetes</taxon>
        <taxon>Kitasatosporales</taxon>
        <taxon>Streptomycetaceae</taxon>
        <taxon>Streptomyces</taxon>
    </lineage>
</organism>
<comment type="caution">
    <text evidence="1">The sequence shown here is derived from an EMBL/GenBank/DDBJ whole genome shotgun (WGS) entry which is preliminary data.</text>
</comment>
<proteinExistence type="predicted"/>
<name>A0A0D7CR20_9ACTN</name>
<dbReference type="EMBL" id="JRKI01000016">
    <property type="protein sequence ID" value="KIZ17847.1"/>
    <property type="molecule type" value="Genomic_DNA"/>
</dbReference>
<evidence type="ECO:0000313" key="1">
    <source>
        <dbReference type="EMBL" id="KIZ17847.1"/>
    </source>
</evidence>
<sequence length="62" mass="6946">MNDKTELCADERHSYRVPIGVCVLLRRGDGALLADMLAEAVSWRPGKHAPSRTEVLRDERIA</sequence>
<accession>A0A0D7CR20</accession>
<protein>
    <submittedName>
        <fullName evidence="1">Uncharacterized protein</fullName>
    </submittedName>
</protein>
<gene>
    <name evidence="1" type="ORF">SNA_11310</name>
</gene>
<dbReference type="PATRIC" id="fig|1240678.4.peg.2374"/>
<dbReference type="RefSeq" id="WP_030063939.1">
    <property type="nucleotide sequence ID" value="NZ_JRKI01000016.1"/>
</dbReference>
<dbReference type="Proteomes" id="UP000032458">
    <property type="component" value="Unassembled WGS sequence"/>
</dbReference>
<evidence type="ECO:0000313" key="2">
    <source>
        <dbReference type="Proteomes" id="UP000032458"/>
    </source>
</evidence>
<dbReference type="AlphaFoldDB" id="A0A0D7CR20"/>
<reference evidence="1 2" key="1">
    <citation type="submission" date="2014-09" db="EMBL/GenBank/DDBJ databases">
        <title>Draft genome sequence of Streptomyces natalensis ATCC 27448, producer of the antifungal pimaricin.</title>
        <authorList>
            <person name="Mendes M.V."/>
            <person name="Beites T."/>
            <person name="Pires S."/>
            <person name="Santos C.L."/>
            <person name="Moradas-Ferreira P."/>
        </authorList>
    </citation>
    <scope>NUCLEOTIDE SEQUENCE [LARGE SCALE GENOMIC DNA]</scope>
    <source>
        <strain evidence="1 2">ATCC 27448</strain>
    </source>
</reference>
<keyword evidence="2" id="KW-1185">Reference proteome</keyword>